<accession>X0ZJB1</accession>
<dbReference type="AlphaFoldDB" id="X0ZJB1"/>
<sequence>LADFSFKQVRVRQLNEQELRKYDPGLLSFININTGMELKAVRNRISGAGG</sequence>
<feature type="non-terminal residue" evidence="1">
    <location>
        <position position="1"/>
    </location>
</feature>
<comment type="caution">
    <text evidence="1">The sequence shown here is derived from an EMBL/GenBank/DDBJ whole genome shotgun (WGS) entry which is preliminary data.</text>
</comment>
<proteinExistence type="predicted"/>
<name>X0ZJB1_9ZZZZ</name>
<organism evidence="1">
    <name type="scientific">marine sediment metagenome</name>
    <dbReference type="NCBI Taxonomy" id="412755"/>
    <lineage>
        <taxon>unclassified sequences</taxon>
        <taxon>metagenomes</taxon>
        <taxon>ecological metagenomes</taxon>
    </lineage>
</organism>
<reference evidence="1" key="1">
    <citation type="journal article" date="2014" name="Front. Microbiol.">
        <title>High frequency of phylogenetically diverse reductive dehalogenase-homologous genes in deep subseafloor sedimentary metagenomes.</title>
        <authorList>
            <person name="Kawai M."/>
            <person name="Futagami T."/>
            <person name="Toyoda A."/>
            <person name="Takaki Y."/>
            <person name="Nishi S."/>
            <person name="Hori S."/>
            <person name="Arai W."/>
            <person name="Tsubouchi T."/>
            <person name="Morono Y."/>
            <person name="Uchiyama I."/>
            <person name="Ito T."/>
            <person name="Fujiyama A."/>
            <person name="Inagaki F."/>
            <person name="Takami H."/>
        </authorList>
    </citation>
    <scope>NUCLEOTIDE SEQUENCE</scope>
    <source>
        <strain evidence="1">Expedition CK06-06</strain>
    </source>
</reference>
<evidence type="ECO:0000313" key="1">
    <source>
        <dbReference type="EMBL" id="GAG58202.1"/>
    </source>
</evidence>
<gene>
    <name evidence="1" type="ORF">S01H4_19682</name>
</gene>
<protein>
    <submittedName>
        <fullName evidence="1">Uncharacterized protein</fullName>
    </submittedName>
</protein>
<dbReference type="EMBL" id="BART01008794">
    <property type="protein sequence ID" value="GAG58202.1"/>
    <property type="molecule type" value="Genomic_DNA"/>
</dbReference>